<protein>
    <recommendedName>
        <fullName evidence="1">Glycosyltransferase 2-like domain-containing protein</fullName>
    </recommendedName>
</protein>
<feature type="domain" description="Glycosyltransferase 2-like" evidence="1">
    <location>
        <begin position="1"/>
        <end position="157"/>
    </location>
</feature>
<evidence type="ECO:0000259" key="1">
    <source>
        <dbReference type="Pfam" id="PF00535"/>
    </source>
</evidence>
<dbReference type="SUPFAM" id="SSF53448">
    <property type="entry name" value="Nucleotide-diphospho-sugar transferases"/>
    <property type="match status" value="1"/>
</dbReference>
<evidence type="ECO:0000313" key="3">
    <source>
        <dbReference type="Proteomes" id="UP000178797"/>
    </source>
</evidence>
<dbReference type="Pfam" id="PF00535">
    <property type="entry name" value="Glycos_transf_2"/>
    <property type="match status" value="1"/>
</dbReference>
<evidence type="ECO:0000313" key="2">
    <source>
        <dbReference type="EMBL" id="OGL46404.1"/>
    </source>
</evidence>
<gene>
    <name evidence="2" type="ORF">A2W05_10260</name>
</gene>
<dbReference type="Proteomes" id="UP000178797">
    <property type="component" value="Unassembled WGS sequence"/>
</dbReference>
<dbReference type="PANTHER" id="PTHR43685">
    <property type="entry name" value="GLYCOSYLTRANSFERASE"/>
    <property type="match status" value="1"/>
</dbReference>
<comment type="caution">
    <text evidence="2">The sequence shown here is derived from an EMBL/GenBank/DDBJ whole genome shotgun (WGS) entry which is preliminary data.</text>
</comment>
<accession>A0A1F7RZI8</accession>
<dbReference type="InterPro" id="IPR050834">
    <property type="entry name" value="Glycosyltransf_2"/>
</dbReference>
<dbReference type="PANTHER" id="PTHR43685:SF11">
    <property type="entry name" value="GLYCOSYLTRANSFERASE TAGX-RELATED"/>
    <property type="match status" value="1"/>
</dbReference>
<dbReference type="EMBL" id="MGDE01000090">
    <property type="protein sequence ID" value="OGL46404.1"/>
    <property type="molecule type" value="Genomic_DNA"/>
</dbReference>
<proteinExistence type="predicted"/>
<sequence length="307" mass="35407">MPCFNAEKYLREAIESVTGQTHTNIELIVVDDGSTDNSIDIAESFGDSVILLKQNNKGPYPARNRGLRVSNGKFIAFLDADDYWRADFLEKLHAALCNSDTVLAYCGWQNIGLEGGGGKPYIPPDYESGNKVELFLQHAAPWPIHAALIKRSALEEVGGFSERLFSCMDYELWLRIATLKPIKRVNEVLAFYRHHSKGQITSKKWRQAKNVWLVKRNFIKRYPELVSDISPSTLKQLVEGELLRRAYEAYWERDLVSARRIFRMVIRTGCWGFKDLKYIFPTLFPESLYISLIKKIDIYWNFRGNPE</sequence>
<dbReference type="Gene3D" id="3.90.550.10">
    <property type="entry name" value="Spore Coat Polysaccharide Biosynthesis Protein SpsA, Chain A"/>
    <property type="match status" value="1"/>
</dbReference>
<organism evidence="2 3">
    <name type="scientific">Candidatus Schekmanbacteria bacterium RBG_16_38_10</name>
    <dbReference type="NCBI Taxonomy" id="1817879"/>
    <lineage>
        <taxon>Bacteria</taxon>
        <taxon>Candidatus Schekmaniibacteriota</taxon>
    </lineage>
</organism>
<dbReference type="InterPro" id="IPR029044">
    <property type="entry name" value="Nucleotide-diphossugar_trans"/>
</dbReference>
<reference evidence="2 3" key="1">
    <citation type="journal article" date="2016" name="Nat. Commun.">
        <title>Thousands of microbial genomes shed light on interconnected biogeochemical processes in an aquifer system.</title>
        <authorList>
            <person name="Anantharaman K."/>
            <person name="Brown C.T."/>
            <person name="Hug L.A."/>
            <person name="Sharon I."/>
            <person name="Castelle C.J."/>
            <person name="Probst A.J."/>
            <person name="Thomas B.C."/>
            <person name="Singh A."/>
            <person name="Wilkins M.J."/>
            <person name="Karaoz U."/>
            <person name="Brodie E.L."/>
            <person name="Williams K.H."/>
            <person name="Hubbard S.S."/>
            <person name="Banfield J.F."/>
        </authorList>
    </citation>
    <scope>NUCLEOTIDE SEQUENCE [LARGE SCALE GENOMIC DNA]</scope>
</reference>
<dbReference type="InterPro" id="IPR001173">
    <property type="entry name" value="Glyco_trans_2-like"/>
</dbReference>
<name>A0A1F7RZI8_9BACT</name>
<dbReference type="AlphaFoldDB" id="A0A1F7RZI8"/>